<dbReference type="PANTHER" id="PTHR43340">
    <property type="entry name" value="HYPOXANTHINE-GUANINE PHOSPHORIBOSYLTRANSFERASE"/>
    <property type="match status" value="1"/>
</dbReference>
<sequence>MVLKDMDDIRNKADCLKSEQEVEEALSRMAQEIAERLAGTDPVAFCIMNGGLFVTGKLVDKLPFALELDYLHATRYGAELFGGNLLWKVKPERSLKGRTVLLIDDILDEGVTLAEITKFCREEGAAEVYTAVLVDKLHDRKAPGAKADFVGLEVEDRFLFGCGMDIAGYWRNLPALYAMKEQNQ</sequence>
<dbReference type="InterPro" id="IPR029057">
    <property type="entry name" value="PRTase-like"/>
</dbReference>
<dbReference type="GO" id="GO:0046100">
    <property type="term" value="P:hypoxanthine metabolic process"/>
    <property type="evidence" value="ECO:0007669"/>
    <property type="project" value="TreeGrafter"/>
</dbReference>
<dbReference type="Pfam" id="PF00156">
    <property type="entry name" value="Pribosyltran"/>
    <property type="match status" value="1"/>
</dbReference>
<protein>
    <submittedName>
        <fullName evidence="4">Hypoxanthine-guanine phosphoribosyltransferase</fullName>
        <ecNumber evidence="4">2.4.2.8</ecNumber>
    </submittedName>
</protein>
<dbReference type="GO" id="GO:0005829">
    <property type="term" value="C:cytosol"/>
    <property type="evidence" value="ECO:0007669"/>
    <property type="project" value="TreeGrafter"/>
</dbReference>
<proteinExistence type="predicted"/>
<reference evidence="4 5" key="1">
    <citation type="submission" date="2019-04" db="EMBL/GenBank/DDBJ databases">
        <title>Geobacter oryzae sp. nov., ferric-reducing bacteria isolated from paddy soil.</title>
        <authorList>
            <person name="Xu Z."/>
            <person name="Masuda Y."/>
            <person name="Itoh H."/>
            <person name="Senoo K."/>
        </authorList>
    </citation>
    <scope>NUCLEOTIDE SEQUENCE [LARGE SCALE GENOMIC DNA]</scope>
    <source>
        <strain evidence="4 5">Red111</strain>
    </source>
</reference>
<dbReference type="AlphaFoldDB" id="A0A4S1CK66"/>
<dbReference type="RefSeq" id="WP_135868452.1">
    <property type="nucleotide sequence ID" value="NZ_SRSC01000001.1"/>
</dbReference>
<keyword evidence="5" id="KW-1185">Reference proteome</keyword>
<dbReference type="Gene3D" id="3.40.50.2020">
    <property type="match status" value="1"/>
</dbReference>
<evidence type="ECO:0000313" key="4">
    <source>
        <dbReference type="EMBL" id="TGU74114.1"/>
    </source>
</evidence>
<dbReference type="GO" id="GO:0032264">
    <property type="term" value="P:IMP salvage"/>
    <property type="evidence" value="ECO:0007669"/>
    <property type="project" value="TreeGrafter"/>
</dbReference>
<dbReference type="GO" id="GO:0004422">
    <property type="term" value="F:hypoxanthine phosphoribosyltransferase activity"/>
    <property type="evidence" value="ECO:0007669"/>
    <property type="project" value="TreeGrafter"/>
</dbReference>
<dbReference type="GO" id="GO:0000287">
    <property type="term" value="F:magnesium ion binding"/>
    <property type="evidence" value="ECO:0007669"/>
    <property type="project" value="TreeGrafter"/>
</dbReference>
<dbReference type="EC" id="2.4.2.8" evidence="4"/>
<comment type="catalytic activity">
    <reaction evidence="2">
        <text>IMP + diphosphate = hypoxanthine + 5-phospho-alpha-D-ribose 1-diphosphate</text>
        <dbReference type="Rhea" id="RHEA:17973"/>
        <dbReference type="ChEBI" id="CHEBI:17368"/>
        <dbReference type="ChEBI" id="CHEBI:33019"/>
        <dbReference type="ChEBI" id="CHEBI:58017"/>
        <dbReference type="ChEBI" id="CHEBI:58053"/>
        <dbReference type="EC" id="2.4.2.8"/>
    </reaction>
    <physiologicalReaction direction="right-to-left" evidence="2">
        <dbReference type="Rhea" id="RHEA:17975"/>
    </physiologicalReaction>
</comment>
<dbReference type="Proteomes" id="UP000306416">
    <property type="component" value="Unassembled WGS sequence"/>
</dbReference>
<dbReference type="PANTHER" id="PTHR43340:SF1">
    <property type="entry name" value="HYPOXANTHINE PHOSPHORIBOSYLTRANSFERASE"/>
    <property type="match status" value="1"/>
</dbReference>
<dbReference type="GO" id="GO:0032263">
    <property type="term" value="P:GMP salvage"/>
    <property type="evidence" value="ECO:0007669"/>
    <property type="project" value="TreeGrafter"/>
</dbReference>
<evidence type="ECO:0000256" key="1">
    <source>
        <dbReference type="ARBA" id="ARBA00048811"/>
    </source>
</evidence>
<accession>A0A4S1CK66</accession>
<dbReference type="CDD" id="cd06223">
    <property type="entry name" value="PRTases_typeI"/>
    <property type="match status" value="1"/>
</dbReference>
<feature type="domain" description="Phosphoribosyltransferase" evidence="3">
    <location>
        <begin position="16"/>
        <end position="165"/>
    </location>
</feature>
<name>A0A4S1CK66_9BACT</name>
<evidence type="ECO:0000256" key="2">
    <source>
        <dbReference type="ARBA" id="ARBA00049402"/>
    </source>
</evidence>
<dbReference type="InterPro" id="IPR000836">
    <property type="entry name" value="PRTase_dom"/>
</dbReference>
<comment type="catalytic activity">
    <reaction evidence="1">
        <text>GMP + diphosphate = guanine + 5-phospho-alpha-D-ribose 1-diphosphate</text>
        <dbReference type="Rhea" id="RHEA:25424"/>
        <dbReference type="ChEBI" id="CHEBI:16235"/>
        <dbReference type="ChEBI" id="CHEBI:33019"/>
        <dbReference type="ChEBI" id="CHEBI:58017"/>
        <dbReference type="ChEBI" id="CHEBI:58115"/>
        <dbReference type="EC" id="2.4.2.8"/>
    </reaction>
    <physiologicalReaction direction="right-to-left" evidence="1">
        <dbReference type="Rhea" id="RHEA:25426"/>
    </physiologicalReaction>
</comment>
<organism evidence="4 5">
    <name type="scientific">Geomonas terrae</name>
    <dbReference type="NCBI Taxonomy" id="2562681"/>
    <lineage>
        <taxon>Bacteria</taxon>
        <taxon>Pseudomonadati</taxon>
        <taxon>Thermodesulfobacteriota</taxon>
        <taxon>Desulfuromonadia</taxon>
        <taxon>Geobacterales</taxon>
        <taxon>Geobacteraceae</taxon>
        <taxon>Geomonas</taxon>
    </lineage>
</organism>
<keyword evidence="4" id="KW-0808">Transferase</keyword>
<dbReference type="GO" id="GO:0052657">
    <property type="term" value="F:guanine phosphoribosyltransferase activity"/>
    <property type="evidence" value="ECO:0007669"/>
    <property type="project" value="RHEA"/>
</dbReference>
<dbReference type="EMBL" id="SRSC01000001">
    <property type="protein sequence ID" value="TGU74114.1"/>
    <property type="molecule type" value="Genomic_DNA"/>
</dbReference>
<keyword evidence="4" id="KW-0328">Glycosyltransferase</keyword>
<dbReference type="GO" id="GO:0006178">
    <property type="term" value="P:guanine salvage"/>
    <property type="evidence" value="ECO:0007669"/>
    <property type="project" value="TreeGrafter"/>
</dbReference>
<dbReference type="InterPro" id="IPR050408">
    <property type="entry name" value="HGPRT"/>
</dbReference>
<evidence type="ECO:0000313" key="5">
    <source>
        <dbReference type="Proteomes" id="UP000306416"/>
    </source>
</evidence>
<gene>
    <name evidence="4" type="ORF">E4633_01195</name>
</gene>
<evidence type="ECO:0000259" key="3">
    <source>
        <dbReference type="Pfam" id="PF00156"/>
    </source>
</evidence>
<dbReference type="SUPFAM" id="SSF53271">
    <property type="entry name" value="PRTase-like"/>
    <property type="match status" value="1"/>
</dbReference>
<comment type="caution">
    <text evidence="4">The sequence shown here is derived from an EMBL/GenBank/DDBJ whole genome shotgun (WGS) entry which is preliminary data.</text>
</comment>
<dbReference type="NCBIfam" id="NF006605">
    <property type="entry name" value="PRK09162.1"/>
    <property type="match status" value="1"/>
</dbReference>